<evidence type="ECO:0000256" key="7">
    <source>
        <dbReference type="ARBA" id="ARBA00022989"/>
    </source>
</evidence>
<evidence type="ECO:0000256" key="4">
    <source>
        <dbReference type="ARBA" id="ARBA00022692"/>
    </source>
</evidence>
<dbReference type="Gene3D" id="1.50.40.10">
    <property type="entry name" value="Mitochondrial carrier domain"/>
    <property type="match status" value="1"/>
</dbReference>
<dbReference type="SUPFAM" id="SSF103506">
    <property type="entry name" value="Mitochondrial carrier"/>
    <property type="match status" value="1"/>
</dbReference>
<accession>A0A232LWZ6</accession>
<gene>
    <name evidence="12" type="ORF">Egran_03552</name>
</gene>
<comment type="caution">
    <text evidence="12">The sequence shown here is derived from an EMBL/GenBank/DDBJ whole genome shotgun (WGS) entry which is preliminary data.</text>
</comment>
<dbReference type="GO" id="GO:0055085">
    <property type="term" value="P:transmembrane transport"/>
    <property type="evidence" value="ECO:0007669"/>
    <property type="project" value="InterPro"/>
</dbReference>
<protein>
    <recommendedName>
        <fullName evidence="14">Mitochondrial thiamine pyrophosphate carrier 1</fullName>
    </recommendedName>
</protein>
<dbReference type="PANTHER" id="PTHR45618">
    <property type="entry name" value="MITOCHONDRIAL DICARBOXYLATE CARRIER-RELATED"/>
    <property type="match status" value="1"/>
</dbReference>
<evidence type="ECO:0000256" key="3">
    <source>
        <dbReference type="ARBA" id="ARBA00022448"/>
    </source>
</evidence>
<evidence type="ECO:0000256" key="10">
    <source>
        <dbReference type="PROSITE-ProRule" id="PRU00282"/>
    </source>
</evidence>
<reference evidence="12 13" key="1">
    <citation type="journal article" date="2015" name="Environ. Microbiol.">
        <title>Metagenome sequence of Elaphomyces granulatus from sporocarp tissue reveals Ascomycota ectomycorrhizal fingerprints of genome expansion and a Proteobacteria-rich microbiome.</title>
        <authorList>
            <person name="Quandt C.A."/>
            <person name="Kohler A."/>
            <person name="Hesse C.N."/>
            <person name="Sharpton T.J."/>
            <person name="Martin F."/>
            <person name="Spatafora J.W."/>
        </authorList>
    </citation>
    <scope>NUCLEOTIDE SEQUENCE [LARGE SCALE GENOMIC DNA]</scope>
    <source>
        <strain evidence="12 13">OSC145934</strain>
    </source>
</reference>
<dbReference type="InterPro" id="IPR002067">
    <property type="entry name" value="MCP"/>
</dbReference>
<dbReference type="Pfam" id="PF00153">
    <property type="entry name" value="Mito_carr"/>
    <property type="match status" value="2"/>
</dbReference>
<dbReference type="FunFam" id="1.50.40.10:FF:000107">
    <property type="entry name" value="Mitochondrial dicarboxylate carrier"/>
    <property type="match status" value="1"/>
</dbReference>
<dbReference type="InterPro" id="IPR023395">
    <property type="entry name" value="MCP_dom_sf"/>
</dbReference>
<evidence type="ECO:0000256" key="11">
    <source>
        <dbReference type="RuleBase" id="RU000488"/>
    </source>
</evidence>
<evidence type="ECO:0000256" key="8">
    <source>
        <dbReference type="ARBA" id="ARBA00023128"/>
    </source>
</evidence>
<dbReference type="GO" id="GO:0005743">
    <property type="term" value="C:mitochondrial inner membrane"/>
    <property type="evidence" value="ECO:0007669"/>
    <property type="project" value="UniProtKB-SubCell"/>
</dbReference>
<keyword evidence="3 11" id="KW-0813">Transport</keyword>
<keyword evidence="7" id="KW-1133">Transmembrane helix</keyword>
<dbReference type="EMBL" id="NPHW01003951">
    <property type="protein sequence ID" value="OXV08685.1"/>
    <property type="molecule type" value="Genomic_DNA"/>
</dbReference>
<dbReference type="InterPro" id="IPR018108">
    <property type="entry name" value="MCP_transmembrane"/>
</dbReference>
<organism evidence="12 13">
    <name type="scientific">Elaphomyces granulatus</name>
    <dbReference type="NCBI Taxonomy" id="519963"/>
    <lineage>
        <taxon>Eukaryota</taxon>
        <taxon>Fungi</taxon>
        <taxon>Dikarya</taxon>
        <taxon>Ascomycota</taxon>
        <taxon>Pezizomycotina</taxon>
        <taxon>Eurotiomycetes</taxon>
        <taxon>Eurotiomycetidae</taxon>
        <taxon>Eurotiales</taxon>
        <taxon>Elaphomycetaceae</taxon>
        <taxon>Elaphomyces</taxon>
    </lineage>
</organism>
<evidence type="ECO:0008006" key="14">
    <source>
        <dbReference type="Google" id="ProtNLM"/>
    </source>
</evidence>
<keyword evidence="8" id="KW-0496">Mitochondrion</keyword>
<comment type="subcellular location">
    <subcellularLocation>
        <location evidence="1">Mitochondrion inner membrane</location>
        <topology evidence="1">Multi-pass membrane protein</topology>
    </subcellularLocation>
</comment>
<dbReference type="PRINTS" id="PR00784">
    <property type="entry name" value="MTUNCOUPLING"/>
</dbReference>
<comment type="similarity">
    <text evidence="2 11">Belongs to the mitochondrial carrier (TC 2.A.29) family.</text>
</comment>
<evidence type="ECO:0000313" key="12">
    <source>
        <dbReference type="EMBL" id="OXV08685.1"/>
    </source>
</evidence>
<dbReference type="OrthoDB" id="448427at2759"/>
<dbReference type="Proteomes" id="UP000243515">
    <property type="component" value="Unassembled WGS sequence"/>
</dbReference>
<evidence type="ECO:0000256" key="1">
    <source>
        <dbReference type="ARBA" id="ARBA00004448"/>
    </source>
</evidence>
<keyword evidence="13" id="KW-1185">Reference proteome</keyword>
<keyword evidence="4 10" id="KW-0812">Transmembrane</keyword>
<keyword evidence="5" id="KW-0677">Repeat</keyword>
<dbReference type="PROSITE" id="PS50920">
    <property type="entry name" value="SOLCAR"/>
    <property type="match status" value="2"/>
</dbReference>
<evidence type="ECO:0000313" key="13">
    <source>
        <dbReference type="Proteomes" id="UP000243515"/>
    </source>
</evidence>
<keyword evidence="6" id="KW-0999">Mitochondrion inner membrane</keyword>
<keyword evidence="9 10" id="KW-0472">Membrane</keyword>
<feature type="repeat" description="Solcar" evidence="10">
    <location>
        <begin position="137"/>
        <end position="221"/>
    </location>
</feature>
<evidence type="ECO:0000256" key="6">
    <source>
        <dbReference type="ARBA" id="ARBA00022792"/>
    </source>
</evidence>
<name>A0A232LWZ6_9EURO</name>
<evidence type="ECO:0000256" key="2">
    <source>
        <dbReference type="ARBA" id="ARBA00006375"/>
    </source>
</evidence>
<proteinExistence type="inferred from homology"/>
<sequence>MSLQLSASMLRELTYSTTRFAAYEELKSYFTTSSSPPGLPALIAMGCISGFLGGLAGNPADVLNIRMLSDAALPPERRRNYRHAFHGLAHVVRNEGVGSLYRGFWPNSARAVLITASQLASYDTFKRLCIDKAGMSDNLTTHFSASLMAGFVATTVCSPVDVLKTRVMSASTSESGVTGLLREICRKEGITWVFRGWVPSFTRLGPHTIATFLLLEEHKKIYRMLKGI</sequence>
<evidence type="ECO:0000256" key="5">
    <source>
        <dbReference type="ARBA" id="ARBA00022737"/>
    </source>
</evidence>
<evidence type="ECO:0000256" key="9">
    <source>
        <dbReference type="ARBA" id="ARBA00023136"/>
    </source>
</evidence>
<dbReference type="InterPro" id="IPR050391">
    <property type="entry name" value="Mito_Metabolite_Transporter"/>
</dbReference>
<dbReference type="AlphaFoldDB" id="A0A232LWZ6"/>
<feature type="repeat" description="Solcar" evidence="10">
    <location>
        <begin position="37"/>
        <end position="128"/>
    </location>
</feature>